<dbReference type="EMBL" id="WJQU01000001">
    <property type="protein sequence ID" value="KAJ6648194.1"/>
    <property type="molecule type" value="Genomic_DNA"/>
</dbReference>
<gene>
    <name evidence="1" type="primary">capu_1</name>
    <name evidence="1" type="ORF">Bhyg_03420</name>
</gene>
<reference evidence="1" key="1">
    <citation type="submission" date="2022-07" db="EMBL/GenBank/DDBJ databases">
        <authorList>
            <person name="Trinca V."/>
            <person name="Uliana J.V.C."/>
            <person name="Torres T.T."/>
            <person name="Ward R.J."/>
            <person name="Monesi N."/>
        </authorList>
    </citation>
    <scope>NUCLEOTIDE SEQUENCE</scope>
    <source>
        <strain evidence="1">HSMRA1968</strain>
        <tissue evidence="1">Whole embryos</tissue>
    </source>
</reference>
<dbReference type="OrthoDB" id="8062647at2759"/>
<evidence type="ECO:0000313" key="1">
    <source>
        <dbReference type="EMBL" id="KAJ6648194.1"/>
    </source>
</evidence>
<accession>A0A9Q0NDD8</accession>
<dbReference type="AlphaFoldDB" id="A0A9Q0NDD8"/>
<proteinExistence type="predicted"/>
<keyword evidence="2" id="KW-1185">Reference proteome</keyword>
<comment type="caution">
    <text evidence="1">The sequence shown here is derived from an EMBL/GenBank/DDBJ whole genome shotgun (WGS) entry which is preliminary data.</text>
</comment>
<organism evidence="1 2">
    <name type="scientific">Pseudolycoriella hygida</name>
    <dbReference type="NCBI Taxonomy" id="35572"/>
    <lineage>
        <taxon>Eukaryota</taxon>
        <taxon>Metazoa</taxon>
        <taxon>Ecdysozoa</taxon>
        <taxon>Arthropoda</taxon>
        <taxon>Hexapoda</taxon>
        <taxon>Insecta</taxon>
        <taxon>Pterygota</taxon>
        <taxon>Neoptera</taxon>
        <taxon>Endopterygota</taxon>
        <taxon>Diptera</taxon>
        <taxon>Nematocera</taxon>
        <taxon>Sciaroidea</taxon>
        <taxon>Sciaridae</taxon>
        <taxon>Pseudolycoriella</taxon>
    </lineage>
</organism>
<evidence type="ECO:0000313" key="2">
    <source>
        <dbReference type="Proteomes" id="UP001151699"/>
    </source>
</evidence>
<name>A0A9Q0NDD8_9DIPT</name>
<dbReference type="Proteomes" id="UP001151699">
    <property type="component" value="Chromosome A"/>
</dbReference>
<sequence length="361" mass="39660">MTKITNKLTPSTTDIIVLREQTTSSSSDSIFTDPLTTPIGFATEINQCYYSEENVCDTSDVDKLDQLAGETVPSRIYSRKTKSNSDILNKLSKLSLTNVDCYTTAPNYCSETLLDTSDELDTTMSLANNIQKVNRMSPSNIENCTDKMNIFNVARVKKVELAKVGNDSVSATINEAQLIPTILQQPSITPPTPSSILAPSVCSPTSQGDGNVLKKVASFTVERTNSDNTASKISRPSYVPEKLNFGAYEKFEGQMLLNWMSSSSQPLYNVSDQDISSLLIQQYCTNLLVAGVIKQIPDKYAPIQETFRQKKISTNLCFVSEKCSDIADCVPINITQSSVACNVKVVKLNECNWGQSSQRAI</sequence>
<protein>
    <submittedName>
        <fullName evidence="1">Protein cappuccino</fullName>
    </submittedName>
</protein>